<accession>A0A182FZ41</accession>
<sequence length="41" mass="4632">MIDILLVLFFCGLLGNHGNYIQTKADNLRHLNSTPKCQDNT</sequence>
<name>A0A182FZ41_ANOAL</name>
<reference evidence="1 2" key="1">
    <citation type="journal article" date="2017" name="G3 (Bethesda)">
        <title>The Physical Genome Mapping of Anopheles albimanus Corrected Scaffold Misassemblies and Identified Interarm Rearrangements in Genus Anopheles.</title>
        <authorList>
            <person name="Artemov G.N."/>
            <person name="Peery A.N."/>
            <person name="Jiang X."/>
            <person name="Tu Z."/>
            <person name="Stegniy V.N."/>
            <person name="Sharakhova M.V."/>
            <person name="Sharakhov I.V."/>
        </authorList>
    </citation>
    <scope>NUCLEOTIDE SEQUENCE [LARGE SCALE GENOMIC DNA]</scope>
    <source>
        <strain evidence="1 2">ALBI9_A</strain>
    </source>
</reference>
<dbReference type="AlphaFoldDB" id="A0A182FZ41"/>
<evidence type="ECO:0000313" key="1">
    <source>
        <dbReference type="EnsemblMetazoa" id="AALB014864-PA"/>
    </source>
</evidence>
<organism evidence="1 2">
    <name type="scientific">Anopheles albimanus</name>
    <name type="common">New world malaria mosquito</name>
    <dbReference type="NCBI Taxonomy" id="7167"/>
    <lineage>
        <taxon>Eukaryota</taxon>
        <taxon>Metazoa</taxon>
        <taxon>Ecdysozoa</taxon>
        <taxon>Arthropoda</taxon>
        <taxon>Hexapoda</taxon>
        <taxon>Insecta</taxon>
        <taxon>Pterygota</taxon>
        <taxon>Neoptera</taxon>
        <taxon>Endopterygota</taxon>
        <taxon>Diptera</taxon>
        <taxon>Nematocera</taxon>
        <taxon>Culicoidea</taxon>
        <taxon>Culicidae</taxon>
        <taxon>Anophelinae</taxon>
        <taxon>Anopheles</taxon>
    </lineage>
</organism>
<proteinExistence type="predicted"/>
<reference evidence="1" key="2">
    <citation type="submission" date="2022-08" db="UniProtKB">
        <authorList>
            <consortium name="EnsemblMetazoa"/>
        </authorList>
    </citation>
    <scope>IDENTIFICATION</scope>
    <source>
        <strain evidence="1">STECLA/ALBI9_A</strain>
    </source>
</reference>
<keyword evidence="2" id="KW-1185">Reference proteome</keyword>
<protein>
    <submittedName>
        <fullName evidence="1">Uncharacterized protein</fullName>
    </submittedName>
</protein>
<dbReference type="Proteomes" id="UP000069272">
    <property type="component" value="Chromosome 2R"/>
</dbReference>
<evidence type="ECO:0000313" key="2">
    <source>
        <dbReference type="Proteomes" id="UP000069272"/>
    </source>
</evidence>
<dbReference type="VEuPathDB" id="VectorBase:AALB014864"/>
<dbReference type="EnsemblMetazoa" id="AALB014864-RA">
    <property type="protein sequence ID" value="AALB014864-PA"/>
    <property type="gene ID" value="AALB014864"/>
</dbReference>